<reference evidence="10" key="1">
    <citation type="submission" date="2020-01" db="EMBL/GenBank/DDBJ databases">
        <title>Genome Sequencing of Three Apophysomyces-Like Fungal Strains Confirms a Novel Fungal Genus in the Mucoromycota with divergent Burkholderia-like Endosymbiotic Bacteria.</title>
        <authorList>
            <person name="Stajich J.E."/>
            <person name="Macias A.M."/>
            <person name="Carter-House D."/>
            <person name="Lovett B."/>
            <person name="Kasson L.R."/>
            <person name="Berry K."/>
            <person name="Grigoriev I."/>
            <person name="Chang Y."/>
            <person name="Spatafora J."/>
            <person name="Kasson M.T."/>
        </authorList>
    </citation>
    <scope>NUCLEOTIDE SEQUENCE</scope>
    <source>
        <strain evidence="10">NRRL A-21654</strain>
    </source>
</reference>
<evidence type="ECO:0000259" key="9">
    <source>
        <dbReference type="PROSITE" id="PS51847"/>
    </source>
</evidence>
<evidence type="ECO:0008006" key="12">
    <source>
        <dbReference type="Google" id="ProtNLM"/>
    </source>
</evidence>
<evidence type="ECO:0000256" key="6">
    <source>
        <dbReference type="SAM" id="MobiDB-lite"/>
    </source>
</evidence>
<name>A0A8H7EN30_9FUNG</name>
<feature type="transmembrane region" description="Helical" evidence="7">
    <location>
        <begin position="209"/>
        <end position="226"/>
    </location>
</feature>
<dbReference type="PANTHER" id="PTHR46980">
    <property type="entry name" value="TRICALBIN-1-RELATED"/>
    <property type="match status" value="1"/>
</dbReference>
<evidence type="ECO:0000256" key="1">
    <source>
        <dbReference type="ARBA" id="ARBA00004370"/>
    </source>
</evidence>
<keyword evidence="5 7" id="KW-0472">Membrane</keyword>
<feature type="domain" description="C2" evidence="8">
    <location>
        <begin position="1074"/>
        <end position="1193"/>
    </location>
</feature>
<dbReference type="PROSITE" id="PS50004">
    <property type="entry name" value="C2"/>
    <property type="match status" value="5"/>
</dbReference>
<sequence>MHVRTKFRKPNVSRLVRRRNPGRLPTNMDSSRDQPASQKTLNLQEEPVVATATTELRMRKTVGHKSHSSVHSVSSFGSNSDRRPEEKIIPADLLPDLHNLLGKDGGVQTELSTHDSETIRQTISAAENKSTLSTGTNDMVGAFPSTSTIPDWYRTGWVALSGQDNNARKRADWLDDIIPEGYYGEWWHNAIVLIVTAFTAWFLGKTGAGIGTLILGCLFLATYYQVSMRRFRYNARDDIQRELAKMSLEDDEEPVEWMNSFLQKFWLIFEPVMSALVVENLDTYITDYLPGFLDSVRLTTFTLGTKPFRIESVKTYANTEPDIVCMDWRVSFTPGDLTDLEQEERNIRVNPKIVMTVRVGKGAVGAGFPVLVEDMSFTGHMRVKIRFMNKFPYAKTLEACFLDKPKFDYVCKPLGTDSFGFDVNVIPGLQSFIRDQIHAILGPLMYAPNMFTFDIEKLLAGELDITQANGVLAITVYSASSIRKVDSLFDDAPNAYVRFYIDHAQELGRTSVRENTLEPQWNETRFLLLNSLNGQLSLELRTHNPQGKDRRLATAHFDLRELDEVGQNEQEGLNLPLLRNGRPVSDLRVDLHYLPVSKPIKRVDGTIDPAEESNSGILRLTVHECRQLGSNRFGSSRLSPYVRVIVNGTEKMKTSVAKRNAEPKYEIAEEMMTLDRSAVYLRVEVKDDSKSGEDHTVGVWTSYLNDMMRQQESQDFWWNIALNGEVTGQVRVSAQWKPVVMTGFAEGLGSHGYEEPPIGVIRFSFWEARDLRNVENMSKKSDPYVRVLSGNQIRTRTEVIDNNLFPEWGEFHYVPVHTVKENLVLEVMDWNAKSKDRSLGLTEVRTADLVRQCIGDQSVDPDIWYESSGAKIDKWVQLRSADRRPAKGELRYSAEFIPAMALPRPEKIVQQETEEDTMAQIMVHTPLKDLHGSYIKYTPDDMVDLASYQSGIIRIKIHEVELAHHEFAYCQVLVDSLTPQYKTAKLRGQRLAFDEQLDAFVKEADFSRVAIEVKPGHSSEKDNQKLGYWIDEPINIVRRIQSLRREGKKDTEEGLWFPLLEAEGSARIRLSFDYIPLANFMLNPDESLENQGYLTVTLLQAENLKAADKSGTSDPYVVFTVNGTVVFKSEIIKKTLNPVWKKMNFTVPIQSRVTASFRIEVFDWNQLSGDVPIGSGGITLRGDMVGCLGARVVDIPLDGVAGVSGSVRVRFLWKPQLLVTKKTQTSVLGNDRTYTRLSMSSADAPPIESGSIVSAGPAPSEFENASISRKSFDTVSMAPTMDDIASASGSTGVEGTITVHLIEARGIRGVDRGGTSDPYVRVRVDKQQIYRTKVIGKTLTPEWNESFTCTVSGQPMVFDFKVKDHNRLSHDVDLGYFRGNIWDFLVAGVSTSDQWLPLYPTGSGELHIRIEFTPR</sequence>
<feature type="domain" description="C2" evidence="8">
    <location>
        <begin position="599"/>
        <end position="718"/>
    </location>
</feature>
<dbReference type="InterPro" id="IPR056910">
    <property type="entry name" value="TCB1-3_C2"/>
</dbReference>
<proteinExistence type="predicted"/>
<dbReference type="Proteomes" id="UP000605846">
    <property type="component" value="Unassembled WGS sequence"/>
</dbReference>
<dbReference type="Pfam" id="PF24920">
    <property type="entry name" value="C2_TCB1"/>
    <property type="match status" value="1"/>
</dbReference>
<dbReference type="InterPro" id="IPR052455">
    <property type="entry name" value="Tricalbin_domain"/>
</dbReference>
<evidence type="ECO:0000256" key="5">
    <source>
        <dbReference type="ARBA" id="ARBA00023136"/>
    </source>
</evidence>
<feature type="domain" description="SMP-LTD" evidence="9">
    <location>
        <begin position="251"/>
        <end position="456"/>
    </location>
</feature>
<dbReference type="Gene3D" id="2.60.40.150">
    <property type="entry name" value="C2 domain"/>
    <property type="match status" value="5"/>
</dbReference>
<protein>
    <recommendedName>
        <fullName evidence="12">C2 domain-containing protein</fullName>
    </recommendedName>
</protein>
<feature type="compositionally biased region" description="Polar residues" evidence="6">
    <location>
        <begin position="27"/>
        <end position="40"/>
    </location>
</feature>
<dbReference type="CDD" id="cd21678">
    <property type="entry name" value="SMP_TCB"/>
    <property type="match status" value="1"/>
</dbReference>
<keyword evidence="11" id="KW-1185">Reference proteome</keyword>
<evidence type="ECO:0000259" key="8">
    <source>
        <dbReference type="PROSITE" id="PS50004"/>
    </source>
</evidence>
<keyword evidence="4" id="KW-0446">Lipid-binding</keyword>
<dbReference type="GO" id="GO:0016020">
    <property type="term" value="C:membrane"/>
    <property type="evidence" value="ECO:0007669"/>
    <property type="project" value="UniProtKB-SubCell"/>
</dbReference>
<dbReference type="PANTHER" id="PTHR46980:SF2">
    <property type="entry name" value="TRICALBIN-1-RELATED"/>
    <property type="match status" value="1"/>
</dbReference>
<gene>
    <name evidence="10" type="ORF">EC973_001603</name>
</gene>
<dbReference type="OrthoDB" id="1029639at2759"/>
<evidence type="ECO:0000256" key="7">
    <source>
        <dbReference type="SAM" id="Phobius"/>
    </source>
</evidence>
<comment type="subcellular location">
    <subcellularLocation>
        <location evidence="1">Membrane</location>
    </subcellularLocation>
</comment>
<dbReference type="CDD" id="cd00030">
    <property type="entry name" value="C2"/>
    <property type="match status" value="1"/>
</dbReference>
<feature type="domain" description="C2" evidence="8">
    <location>
        <begin position="743"/>
        <end position="859"/>
    </location>
</feature>
<dbReference type="Pfam" id="PF00168">
    <property type="entry name" value="C2"/>
    <property type="match status" value="5"/>
</dbReference>
<dbReference type="PROSITE" id="PS51847">
    <property type="entry name" value="SMP"/>
    <property type="match status" value="1"/>
</dbReference>
<evidence type="ECO:0000313" key="10">
    <source>
        <dbReference type="EMBL" id="KAF7723819.1"/>
    </source>
</evidence>
<dbReference type="InterPro" id="IPR000008">
    <property type="entry name" value="C2_dom"/>
</dbReference>
<dbReference type="InterPro" id="IPR035892">
    <property type="entry name" value="C2_domain_sf"/>
</dbReference>
<keyword evidence="7" id="KW-1133">Transmembrane helix</keyword>
<keyword evidence="7" id="KW-0812">Transmembrane</keyword>
<feature type="compositionally biased region" description="Low complexity" evidence="6">
    <location>
        <begin position="69"/>
        <end position="79"/>
    </location>
</feature>
<keyword evidence="2" id="KW-0813">Transport</keyword>
<evidence type="ECO:0000256" key="4">
    <source>
        <dbReference type="ARBA" id="ARBA00023121"/>
    </source>
</evidence>
<feature type="domain" description="C2" evidence="8">
    <location>
        <begin position="1277"/>
        <end position="1396"/>
    </location>
</feature>
<evidence type="ECO:0000313" key="11">
    <source>
        <dbReference type="Proteomes" id="UP000605846"/>
    </source>
</evidence>
<comment type="caution">
    <text evidence="10">The sequence shown here is derived from an EMBL/GenBank/DDBJ whole genome shotgun (WGS) entry which is preliminary data.</text>
</comment>
<evidence type="ECO:0000256" key="2">
    <source>
        <dbReference type="ARBA" id="ARBA00022448"/>
    </source>
</evidence>
<accession>A0A8H7EN30</accession>
<feature type="domain" description="C2" evidence="8">
    <location>
        <begin position="459"/>
        <end position="572"/>
    </location>
</feature>
<organism evidence="10 11">
    <name type="scientific">Apophysomyces ossiformis</name>
    <dbReference type="NCBI Taxonomy" id="679940"/>
    <lineage>
        <taxon>Eukaryota</taxon>
        <taxon>Fungi</taxon>
        <taxon>Fungi incertae sedis</taxon>
        <taxon>Mucoromycota</taxon>
        <taxon>Mucoromycotina</taxon>
        <taxon>Mucoromycetes</taxon>
        <taxon>Mucorales</taxon>
        <taxon>Mucorineae</taxon>
        <taxon>Mucoraceae</taxon>
        <taxon>Apophysomyces</taxon>
    </lineage>
</organism>
<dbReference type="SMART" id="SM00239">
    <property type="entry name" value="C2"/>
    <property type="match status" value="5"/>
</dbReference>
<dbReference type="EMBL" id="JABAYA010000139">
    <property type="protein sequence ID" value="KAF7723819.1"/>
    <property type="molecule type" value="Genomic_DNA"/>
</dbReference>
<dbReference type="InterPro" id="IPR031468">
    <property type="entry name" value="SMP_LBD"/>
</dbReference>
<dbReference type="Pfam" id="PF25669">
    <property type="entry name" value="SMP_MUG190-like"/>
    <property type="match status" value="2"/>
</dbReference>
<evidence type="ECO:0000256" key="3">
    <source>
        <dbReference type="ARBA" id="ARBA00023055"/>
    </source>
</evidence>
<dbReference type="GO" id="GO:0006869">
    <property type="term" value="P:lipid transport"/>
    <property type="evidence" value="ECO:0007669"/>
    <property type="project" value="UniProtKB-KW"/>
</dbReference>
<dbReference type="SUPFAM" id="SSF49562">
    <property type="entry name" value="C2 domain (Calcium/lipid-binding domain, CaLB)"/>
    <property type="match status" value="5"/>
</dbReference>
<feature type="compositionally biased region" description="Basic residues" evidence="6">
    <location>
        <begin position="1"/>
        <end position="21"/>
    </location>
</feature>
<feature type="region of interest" description="Disordered" evidence="6">
    <location>
        <begin position="61"/>
        <end position="84"/>
    </location>
</feature>
<keyword evidence="3" id="KW-0445">Lipid transport</keyword>
<feature type="region of interest" description="Disordered" evidence="6">
    <location>
        <begin position="1"/>
        <end position="40"/>
    </location>
</feature>
<dbReference type="GO" id="GO:0008289">
    <property type="term" value="F:lipid binding"/>
    <property type="evidence" value="ECO:0007669"/>
    <property type="project" value="UniProtKB-KW"/>
</dbReference>